<organism evidence="4 5">
    <name type="scientific">Thermus thermophilus</name>
    <dbReference type="NCBI Taxonomy" id="274"/>
    <lineage>
        <taxon>Bacteria</taxon>
        <taxon>Thermotogati</taxon>
        <taxon>Deinococcota</taxon>
        <taxon>Deinococci</taxon>
        <taxon>Thermales</taxon>
        <taxon>Thermaceae</taxon>
        <taxon>Thermus</taxon>
    </lineage>
</organism>
<dbReference type="InterPro" id="IPR013149">
    <property type="entry name" value="ADH-like_C"/>
</dbReference>
<dbReference type="InterPro" id="IPR011032">
    <property type="entry name" value="GroES-like_sf"/>
</dbReference>
<accession>A0AAD1KW20</accession>
<evidence type="ECO:0000259" key="3">
    <source>
        <dbReference type="Pfam" id="PF08240"/>
    </source>
</evidence>
<evidence type="ECO:0000259" key="2">
    <source>
        <dbReference type="Pfam" id="PF00107"/>
    </source>
</evidence>
<evidence type="ECO:0000313" key="4">
    <source>
        <dbReference type="EMBL" id="BCZ87963.1"/>
    </source>
</evidence>
<dbReference type="Pfam" id="PF00107">
    <property type="entry name" value="ADH_zinc_N"/>
    <property type="match status" value="1"/>
</dbReference>
<dbReference type="InterPro" id="IPR050129">
    <property type="entry name" value="Zn_alcohol_dh"/>
</dbReference>
<dbReference type="InterPro" id="IPR036291">
    <property type="entry name" value="NAD(P)-bd_dom_sf"/>
</dbReference>
<dbReference type="GO" id="GO:0016491">
    <property type="term" value="F:oxidoreductase activity"/>
    <property type="evidence" value="ECO:0007669"/>
    <property type="project" value="UniProtKB-KW"/>
</dbReference>
<protein>
    <submittedName>
        <fullName evidence="4">L-idonate 5-dehydrogenase</fullName>
    </submittedName>
</protein>
<dbReference type="Gene3D" id="3.90.180.10">
    <property type="entry name" value="Medium-chain alcohol dehydrogenases, catalytic domain"/>
    <property type="match status" value="1"/>
</dbReference>
<evidence type="ECO:0000256" key="1">
    <source>
        <dbReference type="ARBA" id="ARBA00023002"/>
    </source>
</evidence>
<feature type="domain" description="Alcohol dehydrogenase-like N-terminal" evidence="3">
    <location>
        <begin position="25"/>
        <end position="130"/>
    </location>
</feature>
<gene>
    <name evidence="4" type="ORF">TthAA11_21450</name>
</gene>
<dbReference type="Pfam" id="PF08240">
    <property type="entry name" value="ADH_N"/>
    <property type="match status" value="1"/>
</dbReference>
<dbReference type="PANTHER" id="PTHR43401">
    <property type="entry name" value="L-THREONINE 3-DEHYDROGENASE"/>
    <property type="match status" value="1"/>
</dbReference>
<keyword evidence="1" id="KW-0560">Oxidoreductase</keyword>
<dbReference type="SUPFAM" id="SSF51735">
    <property type="entry name" value="NAD(P)-binding Rossmann-fold domains"/>
    <property type="match status" value="1"/>
</dbReference>
<dbReference type="Gene3D" id="3.40.50.720">
    <property type="entry name" value="NAD(P)-binding Rossmann-like Domain"/>
    <property type="match status" value="1"/>
</dbReference>
<dbReference type="EMBL" id="AP024927">
    <property type="protein sequence ID" value="BCZ87963.1"/>
    <property type="molecule type" value="Genomic_DNA"/>
</dbReference>
<keyword evidence="4" id="KW-0614">Plasmid</keyword>
<proteinExistence type="predicted"/>
<sequence length="323" mass="34803">MRAWVLQDYGSLSLEERPLPEGPGLLLRVVATGICGSDLSVYKGTPAMRARWRPPLILGHEVAGIVEEGPEALLGRAVALYPALPCGVCETCQAGRPHLCPSRRHLGFHYPGGLASWIRVPEGLAYPLPEGLPFWKGALAEPLAVAWHAVRRAGPEPGEKALVLGGGAMGALVAWLLQREGTVVHLVEPNPYRAQKLLRLGLAQEAVPKGEEAGREAYPLVMDTVGLQATLTQGLRALAPGGKAVVVGLAGTEGALDFQDLVLKEKHLFGSYLFTPEEFQEILPLLDEVPEDLVYLWPAENADQAFLALLEGRIAEPKLVLVW</sequence>
<dbReference type="InterPro" id="IPR013154">
    <property type="entry name" value="ADH-like_N"/>
</dbReference>
<evidence type="ECO:0000313" key="5">
    <source>
        <dbReference type="Proteomes" id="UP000825379"/>
    </source>
</evidence>
<dbReference type="AlphaFoldDB" id="A0AAD1KW20"/>
<reference evidence="4" key="1">
    <citation type="submission" date="2021-07" db="EMBL/GenBank/DDBJ databases">
        <title>Complete genome sequences of four Thermus thermophilus strains isolated from Arima Hot Spring in Japan.</title>
        <authorList>
            <person name="Tomariguchi N."/>
            <person name="Ueno Y."/>
            <person name="Miyazaki K."/>
        </authorList>
    </citation>
    <scope>NUCLEOTIDE SEQUENCE</scope>
    <source>
        <strain evidence="4">AA1-1</strain>
        <plasmid evidence="4">pAA1-1b</plasmid>
    </source>
</reference>
<dbReference type="RefSeq" id="WP_223969347.1">
    <property type="nucleotide sequence ID" value="NZ_AP024927.1"/>
</dbReference>
<feature type="domain" description="Alcohol dehydrogenase-like C-terminal" evidence="2">
    <location>
        <begin position="170"/>
        <end position="287"/>
    </location>
</feature>
<name>A0AAD1KW20_THETH</name>
<dbReference type="Proteomes" id="UP000825379">
    <property type="component" value="Plasmid pAA1-1b"/>
</dbReference>
<dbReference type="SUPFAM" id="SSF50129">
    <property type="entry name" value="GroES-like"/>
    <property type="match status" value="1"/>
</dbReference>
<dbReference type="PANTHER" id="PTHR43401:SF2">
    <property type="entry name" value="L-THREONINE 3-DEHYDROGENASE"/>
    <property type="match status" value="1"/>
</dbReference>
<geneLocation type="plasmid" evidence="4 5">
    <name>pAA1-1b</name>
</geneLocation>